<keyword evidence="3" id="KW-0326">Glycosidase</keyword>
<keyword evidence="2" id="KW-0378">Hydrolase</keyword>
<reference evidence="5 6" key="1">
    <citation type="submission" date="2015-07" db="EMBL/GenBank/DDBJ databases">
        <title>Genome sequence of Leptolinea tardivitalis DSM 16556.</title>
        <authorList>
            <person name="Hemp J."/>
            <person name="Ward L.M."/>
            <person name="Pace L.A."/>
            <person name="Fischer W.W."/>
        </authorList>
    </citation>
    <scope>NUCLEOTIDE SEQUENCE [LARGE SCALE GENOMIC DNA]</scope>
    <source>
        <strain evidence="5 6">YMTK-2</strain>
    </source>
</reference>
<comment type="similarity">
    <text evidence="1 4">Belongs to the glycosyl hydrolase 1 family.</text>
</comment>
<dbReference type="OrthoDB" id="9765195at2"/>
<dbReference type="Gene3D" id="3.20.20.80">
    <property type="entry name" value="Glycosidases"/>
    <property type="match status" value="1"/>
</dbReference>
<gene>
    <name evidence="5" type="ORF">ADM99_16430</name>
</gene>
<sequence length="441" mass="50705">MLKTSIHFPAGFLWGTATASHQVEGGNTNNNWYQWENQDGNIKDHGKSGLACNWWGGKWKEDLDRAAETHQNAHRLSIEWSRVQPSPDRWDEDALEYYRQIIRGMVERKLEPMVTLHHFTDPLWLTELGGWETDAVIPLFDRYVKKVVEALAEYAHIWVTINEPNVYIWGGYMGGGFPPGKNDMNLGLQVMANMLRGHAAAYRTIHAIQPQARVGFALNYRDLQPARPWFGPDRWMAGIQSKIYNETFAGAIKTGKLDAVFKKITLPEAAGTQDYLGINYYTGDLVSFDLSAGNEMFGRRSTPPGAEMSETGFIANVPPGIFRALHWARKFDVPLMVTENGVEDSEDRLRPQYLVEHLEQVWRAANYNYRVEGYFHWSLVDNFEWERGWTQHWGLWGLDQSTQARIRRPSVDLYSAICAENGLTYEMVERWAPKALERIFK</sequence>
<dbReference type="PATRIC" id="fig|229920.5.peg.665"/>
<dbReference type="SUPFAM" id="SSF51445">
    <property type="entry name" value="(Trans)glycosidases"/>
    <property type="match status" value="1"/>
</dbReference>
<accession>A0A0P6WX11</accession>
<dbReference type="PRINTS" id="PR00131">
    <property type="entry name" value="GLHYDRLASE1"/>
</dbReference>
<evidence type="ECO:0008006" key="7">
    <source>
        <dbReference type="Google" id="ProtNLM"/>
    </source>
</evidence>
<dbReference type="InterPro" id="IPR017853">
    <property type="entry name" value="GH"/>
</dbReference>
<dbReference type="PROSITE" id="PS00653">
    <property type="entry name" value="GLYCOSYL_HYDROL_F1_2"/>
    <property type="match status" value="1"/>
</dbReference>
<dbReference type="AlphaFoldDB" id="A0A0P6WX11"/>
<keyword evidence="6" id="KW-1185">Reference proteome</keyword>
<dbReference type="Proteomes" id="UP000050430">
    <property type="component" value="Unassembled WGS sequence"/>
</dbReference>
<dbReference type="PANTHER" id="PTHR10353">
    <property type="entry name" value="GLYCOSYL HYDROLASE"/>
    <property type="match status" value="1"/>
</dbReference>
<dbReference type="STRING" id="229920.ADM99_16430"/>
<evidence type="ECO:0000313" key="5">
    <source>
        <dbReference type="EMBL" id="KPL70672.1"/>
    </source>
</evidence>
<comment type="caution">
    <text evidence="5">The sequence shown here is derived from an EMBL/GenBank/DDBJ whole genome shotgun (WGS) entry which is preliminary data.</text>
</comment>
<dbReference type="PANTHER" id="PTHR10353:SF209">
    <property type="entry name" value="GALACTOLIPID GALACTOSYLTRANSFERASE SFR2, CHLOROPLASTIC"/>
    <property type="match status" value="1"/>
</dbReference>
<evidence type="ECO:0000256" key="4">
    <source>
        <dbReference type="RuleBase" id="RU003690"/>
    </source>
</evidence>
<proteinExistence type="inferred from homology"/>
<evidence type="ECO:0000256" key="1">
    <source>
        <dbReference type="ARBA" id="ARBA00010838"/>
    </source>
</evidence>
<evidence type="ECO:0000256" key="3">
    <source>
        <dbReference type="ARBA" id="ARBA00023295"/>
    </source>
</evidence>
<dbReference type="Pfam" id="PF00232">
    <property type="entry name" value="Glyco_hydro_1"/>
    <property type="match status" value="1"/>
</dbReference>
<dbReference type="InterPro" id="IPR001360">
    <property type="entry name" value="Glyco_hydro_1"/>
</dbReference>
<evidence type="ECO:0000256" key="2">
    <source>
        <dbReference type="ARBA" id="ARBA00022801"/>
    </source>
</evidence>
<dbReference type="GO" id="GO:0008422">
    <property type="term" value="F:beta-glucosidase activity"/>
    <property type="evidence" value="ECO:0007669"/>
    <property type="project" value="TreeGrafter"/>
</dbReference>
<organism evidence="5 6">
    <name type="scientific">Leptolinea tardivitalis</name>
    <dbReference type="NCBI Taxonomy" id="229920"/>
    <lineage>
        <taxon>Bacteria</taxon>
        <taxon>Bacillati</taxon>
        <taxon>Chloroflexota</taxon>
        <taxon>Anaerolineae</taxon>
        <taxon>Anaerolineales</taxon>
        <taxon>Anaerolineaceae</taxon>
        <taxon>Leptolinea</taxon>
    </lineage>
</organism>
<name>A0A0P6WX11_9CHLR</name>
<evidence type="ECO:0000313" key="6">
    <source>
        <dbReference type="Proteomes" id="UP000050430"/>
    </source>
</evidence>
<dbReference type="EMBL" id="LGCK01000014">
    <property type="protein sequence ID" value="KPL70672.1"/>
    <property type="molecule type" value="Genomic_DNA"/>
</dbReference>
<dbReference type="InterPro" id="IPR033132">
    <property type="entry name" value="GH_1_N_CS"/>
</dbReference>
<dbReference type="GO" id="GO:0005975">
    <property type="term" value="P:carbohydrate metabolic process"/>
    <property type="evidence" value="ECO:0007669"/>
    <property type="project" value="InterPro"/>
</dbReference>
<dbReference type="RefSeq" id="WP_062422608.1">
    <property type="nucleotide sequence ID" value="NZ_BBYA01000010.1"/>
</dbReference>
<protein>
    <recommendedName>
        <fullName evidence="7">Beta-glucosidase</fullName>
    </recommendedName>
</protein>